<organism evidence="2 3">
    <name type="scientific">Dendrobium chrysotoxum</name>
    <name type="common">Orchid</name>
    <dbReference type="NCBI Taxonomy" id="161865"/>
    <lineage>
        <taxon>Eukaryota</taxon>
        <taxon>Viridiplantae</taxon>
        <taxon>Streptophyta</taxon>
        <taxon>Embryophyta</taxon>
        <taxon>Tracheophyta</taxon>
        <taxon>Spermatophyta</taxon>
        <taxon>Magnoliopsida</taxon>
        <taxon>Liliopsida</taxon>
        <taxon>Asparagales</taxon>
        <taxon>Orchidaceae</taxon>
        <taxon>Epidendroideae</taxon>
        <taxon>Malaxideae</taxon>
        <taxon>Dendrobiinae</taxon>
        <taxon>Dendrobium</taxon>
    </lineage>
</organism>
<keyword evidence="3" id="KW-1185">Reference proteome</keyword>
<dbReference type="PANTHER" id="PTHR33163">
    <property type="entry name" value="PROTEIN TIC 214-RELATED"/>
    <property type="match status" value="1"/>
</dbReference>
<feature type="transmembrane region" description="Helical" evidence="1">
    <location>
        <begin position="21"/>
        <end position="45"/>
    </location>
</feature>
<dbReference type="GO" id="GO:0016020">
    <property type="term" value="C:membrane"/>
    <property type="evidence" value="ECO:0007669"/>
    <property type="project" value="InterPro"/>
</dbReference>
<dbReference type="InterPro" id="IPR008896">
    <property type="entry name" value="TIC214"/>
</dbReference>
<proteinExistence type="predicted"/>
<keyword evidence="1" id="KW-0812">Transmembrane</keyword>
<feature type="transmembrane region" description="Helical" evidence="1">
    <location>
        <begin position="144"/>
        <end position="171"/>
    </location>
</feature>
<name>A0AAV7GWZ9_DENCH</name>
<protein>
    <recommendedName>
        <fullName evidence="4">Protein TIC 214</fullName>
    </recommendedName>
</protein>
<feature type="transmembrane region" description="Helical" evidence="1">
    <location>
        <begin position="65"/>
        <end position="84"/>
    </location>
</feature>
<dbReference type="PANTHER" id="PTHR33163:SF40">
    <property type="entry name" value="PROTEIN TIC 214"/>
    <property type="match status" value="1"/>
</dbReference>
<keyword evidence="1" id="KW-1133">Transmembrane helix</keyword>
<gene>
    <name evidence="2" type="ORF">IEQ34_011244</name>
</gene>
<keyword evidence="1" id="KW-0472">Membrane</keyword>
<reference evidence="2 3" key="1">
    <citation type="journal article" date="2021" name="Hortic Res">
        <title>Chromosome-scale assembly of the Dendrobium chrysotoxum genome enhances the understanding of orchid evolution.</title>
        <authorList>
            <person name="Zhang Y."/>
            <person name="Zhang G.Q."/>
            <person name="Zhang D."/>
            <person name="Liu X.D."/>
            <person name="Xu X.Y."/>
            <person name="Sun W.H."/>
            <person name="Yu X."/>
            <person name="Zhu X."/>
            <person name="Wang Z.W."/>
            <person name="Zhao X."/>
            <person name="Zhong W.Y."/>
            <person name="Chen H."/>
            <person name="Yin W.L."/>
            <person name="Huang T."/>
            <person name="Niu S.C."/>
            <person name="Liu Z.J."/>
        </authorList>
    </citation>
    <scope>NUCLEOTIDE SEQUENCE [LARGE SCALE GENOMIC DNA]</scope>
    <source>
        <strain evidence="2">Lindl</strain>
    </source>
</reference>
<evidence type="ECO:0000313" key="3">
    <source>
        <dbReference type="Proteomes" id="UP000775213"/>
    </source>
</evidence>
<accession>A0AAV7GWZ9</accession>
<evidence type="ECO:0000313" key="2">
    <source>
        <dbReference type="EMBL" id="KAH0460581.1"/>
    </source>
</evidence>
<dbReference type="AlphaFoldDB" id="A0AAV7GWZ9"/>
<sequence length="207" mass="24225">MIFQSFLLGNSLSLYMNRRNSVVVVRLYYGFLTTFSIGPSYLFLLRARVIEEGTEKEVSATSGSIAEQFMMFILIYYASLHLALDRPHKITILVQITIIKTFLILDLLPKIQCVILAFNPFHFTKFHVSHISQHLYVSMQQQDFLFLLTSSFVGWLIGHIFFMKWVGLVLFRIRQNHSIRSNKYLVLELRNFMARIFNILLFITCVP</sequence>
<dbReference type="EMBL" id="JAGFBR010000010">
    <property type="protein sequence ID" value="KAH0460581.1"/>
    <property type="molecule type" value="Genomic_DNA"/>
</dbReference>
<comment type="caution">
    <text evidence="2">The sequence shown here is derived from an EMBL/GenBank/DDBJ whole genome shotgun (WGS) entry which is preliminary data.</text>
</comment>
<evidence type="ECO:0008006" key="4">
    <source>
        <dbReference type="Google" id="ProtNLM"/>
    </source>
</evidence>
<evidence type="ECO:0000256" key="1">
    <source>
        <dbReference type="SAM" id="Phobius"/>
    </source>
</evidence>
<feature type="transmembrane region" description="Helical" evidence="1">
    <location>
        <begin position="96"/>
        <end position="118"/>
    </location>
</feature>
<dbReference type="Proteomes" id="UP000775213">
    <property type="component" value="Unassembled WGS sequence"/>
</dbReference>
<dbReference type="Pfam" id="PF05758">
    <property type="entry name" value="Ycf1"/>
    <property type="match status" value="2"/>
</dbReference>